<dbReference type="Proteomes" id="UP000460949">
    <property type="component" value="Unassembled WGS sequence"/>
</dbReference>
<evidence type="ECO:0000313" key="3">
    <source>
        <dbReference type="Proteomes" id="UP000460949"/>
    </source>
</evidence>
<dbReference type="EMBL" id="WMET01000005">
    <property type="protein sequence ID" value="MYL21525.1"/>
    <property type="molecule type" value="Genomic_DNA"/>
</dbReference>
<feature type="transmembrane region" description="Helical" evidence="1">
    <location>
        <begin position="103"/>
        <end position="129"/>
    </location>
</feature>
<feature type="transmembrane region" description="Helical" evidence="1">
    <location>
        <begin position="149"/>
        <end position="170"/>
    </location>
</feature>
<comment type="caution">
    <text evidence="2">The sequence shown here is derived from an EMBL/GenBank/DDBJ whole genome shotgun (WGS) entry which is preliminary data.</text>
</comment>
<sequence length="200" mass="22159">MKGTGAVIYQCCDWLMRLAVLNILWLTFSMAGLLVFGVFPASAAASALLKEWVAGERPASLSYFRRIYRKSFFSSNTVFTGGSLVFILLGLNLYTSLQFQGILFYLFVSGTIFLMSGLFLLLMLTLLPLGSGEKTMPSLRRAFHLLMCYPGRLVSLSTGIVLLLVCIRYVPGILPLYSVNLILFLVVALFTNQLRLDAVS</sequence>
<dbReference type="AlphaFoldDB" id="A0A845DYK3"/>
<gene>
    <name evidence="2" type="ORF">GLW04_16595</name>
</gene>
<keyword evidence="1" id="KW-1133">Transmembrane helix</keyword>
<name>A0A845DYK3_9BACI</name>
<keyword evidence="1" id="KW-0472">Membrane</keyword>
<proteinExistence type="predicted"/>
<dbReference type="RefSeq" id="WP_160839301.1">
    <property type="nucleotide sequence ID" value="NZ_WMET01000005.1"/>
</dbReference>
<evidence type="ECO:0000256" key="1">
    <source>
        <dbReference type="SAM" id="Phobius"/>
    </source>
</evidence>
<organism evidence="2 3">
    <name type="scientific">Halobacillus litoralis</name>
    <dbReference type="NCBI Taxonomy" id="45668"/>
    <lineage>
        <taxon>Bacteria</taxon>
        <taxon>Bacillati</taxon>
        <taxon>Bacillota</taxon>
        <taxon>Bacilli</taxon>
        <taxon>Bacillales</taxon>
        <taxon>Bacillaceae</taxon>
        <taxon>Halobacillus</taxon>
    </lineage>
</organism>
<feature type="transmembrane region" description="Helical" evidence="1">
    <location>
        <begin position="176"/>
        <end position="194"/>
    </location>
</feature>
<accession>A0A845DYK3</accession>
<dbReference type="Pfam" id="PF04854">
    <property type="entry name" value="DUF624"/>
    <property type="match status" value="1"/>
</dbReference>
<evidence type="ECO:0000313" key="2">
    <source>
        <dbReference type="EMBL" id="MYL21525.1"/>
    </source>
</evidence>
<dbReference type="InterPro" id="IPR006938">
    <property type="entry name" value="DUF624"/>
</dbReference>
<feature type="transmembrane region" description="Helical" evidence="1">
    <location>
        <begin position="23"/>
        <end position="49"/>
    </location>
</feature>
<reference evidence="2 3" key="1">
    <citation type="submission" date="2019-11" db="EMBL/GenBank/DDBJ databases">
        <title>Genome sequences of 17 halophilic strains isolated from different environments.</title>
        <authorList>
            <person name="Furrow R.E."/>
        </authorList>
    </citation>
    <scope>NUCLEOTIDE SEQUENCE [LARGE SCALE GENOMIC DNA]</scope>
    <source>
        <strain evidence="2 3">22511_23_Filter</strain>
    </source>
</reference>
<feature type="transmembrane region" description="Helical" evidence="1">
    <location>
        <begin position="70"/>
        <end position="91"/>
    </location>
</feature>
<keyword evidence="1" id="KW-0812">Transmembrane</keyword>
<protein>
    <submittedName>
        <fullName evidence="2">DUF624 domain-containing protein</fullName>
    </submittedName>
</protein>
<dbReference type="OrthoDB" id="2182676at2"/>